<dbReference type="InterPro" id="IPR050697">
    <property type="entry name" value="Adenylyl/Guanylyl_Cyclase_3/4"/>
</dbReference>
<dbReference type="GO" id="GO:0035556">
    <property type="term" value="P:intracellular signal transduction"/>
    <property type="evidence" value="ECO:0007669"/>
    <property type="project" value="InterPro"/>
</dbReference>
<dbReference type="CDD" id="cd07302">
    <property type="entry name" value="CHD"/>
    <property type="match status" value="1"/>
</dbReference>
<protein>
    <submittedName>
        <fullName evidence="2">Adenylate/guanylate cyclase domain-containing protein</fullName>
    </submittedName>
</protein>
<dbReference type="PANTHER" id="PTHR43081:SF11">
    <property type="entry name" value="BLR2264 PROTEIN"/>
    <property type="match status" value="1"/>
</dbReference>
<dbReference type="Gene3D" id="3.30.70.1230">
    <property type="entry name" value="Nucleotide cyclase"/>
    <property type="match status" value="1"/>
</dbReference>
<organism evidence="2 3">
    <name type="scientific">Rhizobium meliloti</name>
    <name type="common">Ensifer meliloti</name>
    <name type="synonym">Sinorhizobium meliloti</name>
    <dbReference type="NCBI Taxonomy" id="382"/>
    <lineage>
        <taxon>Bacteria</taxon>
        <taxon>Pseudomonadati</taxon>
        <taxon>Pseudomonadota</taxon>
        <taxon>Alphaproteobacteria</taxon>
        <taxon>Hyphomicrobiales</taxon>
        <taxon>Rhizobiaceae</taxon>
        <taxon>Sinorhizobium/Ensifer group</taxon>
        <taxon>Sinorhizobium</taxon>
    </lineage>
</organism>
<name>A0A2J0YZV2_RHIML</name>
<dbReference type="InterPro" id="IPR001054">
    <property type="entry name" value="A/G_cyclase"/>
</dbReference>
<dbReference type="GO" id="GO:0006171">
    <property type="term" value="P:cAMP biosynthetic process"/>
    <property type="evidence" value="ECO:0007669"/>
    <property type="project" value="TreeGrafter"/>
</dbReference>
<dbReference type="SMART" id="SM00044">
    <property type="entry name" value="CYCc"/>
    <property type="match status" value="1"/>
</dbReference>
<evidence type="ECO:0000313" key="2">
    <source>
        <dbReference type="EMBL" id="PJR13798.1"/>
    </source>
</evidence>
<reference evidence="2 3" key="1">
    <citation type="submission" date="2017-06" db="EMBL/GenBank/DDBJ databases">
        <title>Ensifer strains isolated from leguminous trees and herbs display diverse denitrification phenotypes with some acting as strong N2O sinks.</title>
        <authorList>
            <person name="Woliy K."/>
            <person name="Mania D."/>
            <person name="Bakken L.R."/>
            <person name="Frostegard A."/>
        </authorList>
    </citation>
    <scope>NUCLEOTIDE SEQUENCE [LARGE SCALE GENOMIC DNA]</scope>
    <source>
        <strain evidence="2 3">AC50a</strain>
    </source>
</reference>
<feature type="domain" description="Guanylate cyclase" evidence="1">
    <location>
        <begin position="237"/>
        <end position="368"/>
    </location>
</feature>
<dbReference type="PROSITE" id="PS50125">
    <property type="entry name" value="GUANYLATE_CYCLASE_2"/>
    <property type="match status" value="1"/>
</dbReference>
<dbReference type="SUPFAM" id="SSF55073">
    <property type="entry name" value="Nucleotide cyclase"/>
    <property type="match status" value="1"/>
</dbReference>
<dbReference type="InterPro" id="IPR029787">
    <property type="entry name" value="Nucleotide_cyclase"/>
</dbReference>
<dbReference type="PANTHER" id="PTHR43081">
    <property type="entry name" value="ADENYLATE CYCLASE, TERMINAL-DIFFERENTIATION SPECIFIC-RELATED"/>
    <property type="match status" value="1"/>
</dbReference>
<comment type="caution">
    <text evidence="2">The sequence shown here is derived from an EMBL/GenBank/DDBJ whole genome shotgun (WGS) entry which is preliminary data.</text>
</comment>
<sequence length="423" mass="46573">MVMIVAGRGNAGTTGCRMKEQLIRDIVVWMSDEGIRGLKEQDLLAGFCERCHAAGLPIDRALGIIDTLHPEFEGRAFQWNSESGEVPEVVQYGSTSGGEAQTNWQRSVFFQMLKNNETERRTRLAGEKHIPFTMLDTLKAEGHTDCVSMIHHFTDRGRIGQMDCLYSYWTTKKQAGFREEDIAALRVLLPTLALAVKAASCMRIIGTLADVYLGPDAGRRVVEGSIERGSAERIEAVMWFSDLRNYTRIADSVAPEDVIPFLNDYSGMVITAVHDHGGSVLKLIGDGVLAIFNGRKPAEACAAAIAAERQLRVMLAELNARRLDEGKPTTDVYLGLHIGEVFYGNIGSQNRLDFTVVGPAVNEVSRISAMCRSVERHVIMSSEFIAACPPEHRANAVSLGRFALRGIARAKELFTWDPEVASS</sequence>
<gene>
    <name evidence="2" type="ORF">CEJ86_18715</name>
</gene>
<evidence type="ECO:0000259" key="1">
    <source>
        <dbReference type="PROSITE" id="PS50125"/>
    </source>
</evidence>
<dbReference type="EMBL" id="NJGD01000008">
    <property type="protein sequence ID" value="PJR13798.1"/>
    <property type="molecule type" value="Genomic_DNA"/>
</dbReference>
<proteinExistence type="predicted"/>
<evidence type="ECO:0000313" key="3">
    <source>
        <dbReference type="Proteomes" id="UP000231987"/>
    </source>
</evidence>
<accession>A0A2J0YZV2</accession>
<dbReference type="GO" id="GO:0004016">
    <property type="term" value="F:adenylate cyclase activity"/>
    <property type="evidence" value="ECO:0007669"/>
    <property type="project" value="UniProtKB-ARBA"/>
</dbReference>
<dbReference type="Proteomes" id="UP000231987">
    <property type="component" value="Unassembled WGS sequence"/>
</dbReference>
<dbReference type="AlphaFoldDB" id="A0A2J0YZV2"/>
<dbReference type="RefSeq" id="WP_100672897.1">
    <property type="nucleotide sequence ID" value="NZ_NJGD01000008.1"/>
</dbReference>
<dbReference type="Pfam" id="PF00211">
    <property type="entry name" value="Guanylate_cyc"/>
    <property type="match status" value="1"/>
</dbReference>